<evidence type="ECO:0000313" key="1">
    <source>
        <dbReference type="EMBL" id="ESQ83774.1"/>
    </source>
</evidence>
<dbReference type="Proteomes" id="UP000017837">
    <property type="component" value="Unassembled WGS sequence"/>
</dbReference>
<name>V4P9L0_9CAUL</name>
<dbReference type="PATRIC" id="fig|1121022.4.peg.4115"/>
<dbReference type="STRING" id="1121022.GCA_000376105_04004"/>
<gene>
    <name evidence="1" type="ORF">ABENE_20085</name>
</gene>
<dbReference type="EMBL" id="AWGB01000068">
    <property type="protein sequence ID" value="ESQ83774.1"/>
    <property type="molecule type" value="Genomic_DNA"/>
</dbReference>
<keyword evidence="2" id="KW-1185">Reference proteome</keyword>
<accession>V4P9L0</accession>
<organism evidence="1 2">
    <name type="scientific">Asticcacaulis benevestitus DSM 16100 = ATCC BAA-896</name>
    <dbReference type="NCBI Taxonomy" id="1121022"/>
    <lineage>
        <taxon>Bacteria</taxon>
        <taxon>Pseudomonadati</taxon>
        <taxon>Pseudomonadota</taxon>
        <taxon>Alphaproteobacteria</taxon>
        <taxon>Caulobacterales</taxon>
        <taxon>Caulobacteraceae</taxon>
        <taxon>Asticcacaulis</taxon>
    </lineage>
</organism>
<protein>
    <submittedName>
        <fullName evidence="1">Uncharacterized protein</fullName>
    </submittedName>
</protein>
<dbReference type="AlphaFoldDB" id="V4P9L0"/>
<comment type="caution">
    <text evidence="1">The sequence shown here is derived from an EMBL/GenBank/DDBJ whole genome shotgun (WGS) entry which is preliminary data.</text>
</comment>
<evidence type="ECO:0000313" key="2">
    <source>
        <dbReference type="Proteomes" id="UP000017837"/>
    </source>
</evidence>
<dbReference type="InterPro" id="IPR046032">
    <property type="entry name" value="DUF5990"/>
</dbReference>
<sequence length="142" mass="15257">MAESKYVRFRLLRDSSGPPSPDGSPCGFGLQDTKGVVYAGIRRADDMIVFEFELMVTDDPVNGLPIFNGGFASGSKAERLVYLSWPRLNGAGYVNRVKVRLADAGWPLIRAAQAQGKVLEADTSGRASGGGQVPVSWRLAEP</sequence>
<dbReference type="Pfam" id="PF19452">
    <property type="entry name" value="DUF5990"/>
    <property type="match status" value="1"/>
</dbReference>
<proteinExistence type="predicted"/>
<dbReference type="RefSeq" id="WP_018083690.1">
    <property type="nucleotide sequence ID" value="NZ_AQWM01000040.1"/>
</dbReference>
<reference evidence="1 2" key="1">
    <citation type="journal article" date="2014" name="Nature">
        <title>Sequential evolution of bacterial morphology by co-option of a developmental regulator.</title>
        <authorList>
            <person name="Jiang C."/>
            <person name="Brown P.J."/>
            <person name="Ducret A."/>
            <person name="Brun Y.V."/>
        </authorList>
    </citation>
    <scope>NUCLEOTIDE SEQUENCE [LARGE SCALE GENOMIC DNA]</scope>
    <source>
        <strain evidence="1 2">DSM 16100</strain>
    </source>
</reference>